<feature type="binding site" evidence="3">
    <location>
        <position position="176"/>
    </location>
    <ligand>
        <name>Mg(2+)</name>
        <dbReference type="ChEBI" id="CHEBI:18420"/>
    </ligand>
</feature>
<keyword evidence="3" id="KW-0479">Metal-binding</keyword>
<feature type="active site" description="Phosphoserine intermediate" evidence="2">
    <location>
        <position position="115"/>
    </location>
</feature>
<dbReference type="SUPFAM" id="SSF53649">
    <property type="entry name" value="Alkaline phosphatase-like"/>
    <property type="match status" value="1"/>
</dbReference>
<dbReference type="PRINTS" id="PR00113">
    <property type="entry name" value="ALKPHPHTASE"/>
</dbReference>
<feature type="signal peptide" evidence="6">
    <location>
        <begin position="1"/>
        <end position="21"/>
    </location>
</feature>
<evidence type="ECO:0000313" key="8">
    <source>
        <dbReference type="Proteomes" id="UP000662572"/>
    </source>
</evidence>
<reference evidence="7" key="1">
    <citation type="journal article" date="2014" name="Int. J. Syst. Evol. Microbiol.">
        <title>Complete genome sequence of Corynebacterium casei LMG S-19264T (=DSM 44701T), isolated from a smear-ripened cheese.</title>
        <authorList>
            <consortium name="US DOE Joint Genome Institute (JGI-PGF)"/>
            <person name="Walter F."/>
            <person name="Albersmeier A."/>
            <person name="Kalinowski J."/>
            <person name="Ruckert C."/>
        </authorList>
    </citation>
    <scope>NUCLEOTIDE SEQUENCE</scope>
    <source>
        <strain evidence="7">KCTC 32296</strain>
    </source>
</reference>
<comment type="cofactor">
    <cofactor evidence="3">
        <name>Zn(2+)</name>
        <dbReference type="ChEBI" id="CHEBI:29105"/>
    </cofactor>
    <text evidence="3">Binds 2 Zn(2+) ions.</text>
</comment>
<keyword evidence="6" id="KW-0732">Signal</keyword>
<dbReference type="Gene3D" id="3.40.720.10">
    <property type="entry name" value="Alkaline Phosphatase, subunit A"/>
    <property type="match status" value="1"/>
</dbReference>
<dbReference type="RefSeq" id="WP_189486276.1">
    <property type="nucleotide sequence ID" value="NZ_BMZB01000002.1"/>
</dbReference>
<feature type="chain" id="PRO_5037388178" evidence="6">
    <location>
        <begin position="22"/>
        <end position="491"/>
    </location>
</feature>
<dbReference type="PANTHER" id="PTHR11596">
    <property type="entry name" value="ALKALINE PHOSPHATASE"/>
    <property type="match status" value="1"/>
</dbReference>
<dbReference type="GO" id="GO:0046872">
    <property type="term" value="F:metal ion binding"/>
    <property type="evidence" value="ECO:0007669"/>
    <property type="project" value="UniProtKB-KW"/>
</dbReference>
<feature type="binding site" evidence="3">
    <location>
        <position position="178"/>
    </location>
    <ligand>
        <name>Mg(2+)</name>
        <dbReference type="ChEBI" id="CHEBI:18420"/>
    </ligand>
</feature>
<feature type="binding site" evidence="3">
    <location>
        <position position="372"/>
    </location>
    <ligand>
        <name>Zn(2+)</name>
        <dbReference type="ChEBI" id="CHEBI:29105"/>
        <label>2</label>
    </ligand>
</feature>
<keyword evidence="1" id="KW-0597">Phosphoprotein</keyword>
<feature type="binding site" evidence="3">
    <location>
        <position position="65"/>
    </location>
    <ligand>
        <name>Zn(2+)</name>
        <dbReference type="ChEBI" id="CHEBI:29105"/>
        <label>2</label>
    </ligand>
</feature>
<comment type="similarity">
    <text evidence="4">Belongs to the alkaline phosphatase family.</text>
</comment>
<accession>A0A918Q654</accession>
<feature type="binding site" evidence="3">
    <location>
        <position position="451"/>
    </location>
    <ligand>
        <name>Zn(2+)</name>
        <dbReference type="ChEBI" id="CHEBI:29105"/>
        <label>2</label>
    </ligand>
</feature>
<feature type="binding site" evidence="3">
    <location>
        <position position="326"/>
    </location>
    <ligand>
        <name>Mg(2+)</name>
        <dbReference type="ChEBI" id="CHEBI:18420"/>
    </ligand>
</feature>
<feature type="binding site" evidence="3">
    <location>
        <position position="335"/>
    </location>
    <ligand>
        <name>Zn(2+)</name>
        <dbReference type="ChEBI" id="CHEBI:29105"/>
        <label>2</label>
    </ligand>
</feature>
<dbReference type="InterPro" id="IPR017850">
    <property type="entry name" value="Alkaline_phosphatase_core_sf"/>
</dbReference>
<dbReference type="CDD" id="cd16012">
    <property type="entry name" value="ALP"/>
    <property type="match status" value="1"/>
</dbReference>
<reference evidence="7" key="2">
    <citation type="submission" date="2020-09" db="EMBL/GenBank/DDBJ databases">
        <authorList>
            <person name="Sun Q."/>
            <person name="Kim S."/>
        </authorList>
    </citation>
    <scope>NUCLEOTIDE SEQUENCE</scope>
    <source>
        <strain evidence="7">KCTC 32296</strain>
    </source>
</reference>
<dbReference type="EMBL" id="BMZB01000002">
    <property type="protein sequence ID" value="GGZ33407.1"/>
    <property type="molecule type" value="Genomic_DNA"/>
</dbReference>
<evidence type="ECO:0000313" key="7">
    <source>
        <dbReference type="EMBL" id="GGZ33407.1"/>
    </source>
</evidence>
<evidence type="ECO:0000256" key="6">
    <source>
        <dbReference type="SAM" id="SignalP"/>
    </source>
</evidence>
<name>A0A918Q654_9CAUL</name>
<feature type="binding site" evidence="3">
    <location>
        <position position="331"/>
    </location>
    <ligand>
        <name>Zn(2+)</name>
        <dbReference type="ChEBI" id="CHEBI:29105"/>
        <label>2</label>
    </ligand>
</feature>
<dbReference type="PANTHER" id="PTHR11596:SF5">
    <property type="entry name" value="ALKALINE PHOSPHATASE"/>
    <property type="match status" value="1"/>
</dbReference>
<comment type="caution">
    <text evidence="7">The sequence shown here is derived from an EMBL/GenBank/DDBJ whole genome shotgun (WGS) entry which is preliminary data.</text>
</comment>
<evidence type="ECO:0000256" key="5">
    <source>
        <dbReference type="SAM" id="MobiDB-lite"/>
    </source>
</evidence>
<organism evidence="7 8">
    <name type="scientific">Asticcacaulis endophyticus</name>
    <dbReference type="NCBI Taxonomy" id="1395890"/>
    <lineage>
        <taxon>Bacteria</taxon>
        <taxon>Pseudomonadati</taxon>
        <taxon>Pseudomonadota</taxon>
        <taxon>Alphaproteobacteria</taxon>
        <taxon>Caulobacterales</taxon>
        <taxon>Caulobacteraceae</taxon>
        <taxon>Asticcacaulis</taxon>
    </lineage>
</organism>
<proteinExistence type="inferred from homology"/>
<sequence>MRNLFYGLCAAALILPSLACAQSAPPLKDKAQNVYFIDGKASLNEALKRVPNVGHAKNVILFIGDGMGVNSVTAGRILAGQTHGEIGTTYRLAFEAFPYTGLSKTYSTDDYVTDSANGISAITTGVKTINGALGVDGTAKRKDCPSGLSGRVITIAEQARLMGLSAGVVTTSGVTDATPAGAYGHTTTRGWRSDSELPADAIKAGCIDLARQMVEAPANVRMNVVMGGDLARFTPESQKGRRKDGRDLTKAWLKQSPTARLLRTETELKAFDPQSSDHVLGLFAAGDLPSPIDKAQNPETPALADMTSAAIGVLKRNTKGFFLLVESASIDKWHHVNDAKRALRDVEELSKAVAAARAATNPEETLIIVTADHSHGLTQSGYSSLGEPILGLARVEGENVLDDHKHPYAVLNYATGPGDHGHEDDPELTQDKLTAPDAKHPSLIPMSSAAHGGEDVPVYATGPQAHLLTGVMESSYIYQVMAHALGIDGEK</sequence>
<evidence type="ECO:0000256" key="4">
    <source>
        <dbReference type="RuleBase" id="RU003946"/>
    </source>
</evidence>
<feature type="binding site" evidence="3">
    <location>
        <position position="65"/>
    </location>
    <ligand>
        <name>Mg(2+)</name>
        <dbReference type="ChEBI" id="CHEBI:18420"/>
    </ligand>
</feature>
<dbReference type="AlphaFoldDB" id="A0A918Q654"/>
<dbReference type="SMART" id="SM00098">
    <property type="entry name" value="alkPPc"/>
    <property type="match status" value="1"/>
</dbReference>
<protein>
    <submittedName>
        <fullName evidence="7">Alkaline phosphatase</fullName>
    </submittedName>
</protein>
<keyword evidence="3" id="KW-0862">Zinc</keyword>
<feature type="region of interest" description="Disordered" evidence="5">
    <location>
        <begin position="414"/>
        <end position="433"/>
    </location>
</feature>
<evidence type="ECO:0000256" key="1">
    <source>
        <dbReference type="ARBA" id="ARBA00022553"/>
    </source>
</evidence>
<gene>
    <name evidence="7" type="primary">phoA</name>
    <name evidence="7" type="ORF">GCM10011273_19640</name>
</gene>
<evidence type="ECO:0000256" key="2">
    <source>
        <dbReference type="PIRSR" id="PIRSR601952-1"/>
    </source>
</evidence>
<dbReference type="InterPro" id="IPR001952">
    <property type="entry name" value="Alkaline_phosphatase"/>
</dbReference>
<keyword evidence="3" id="KW-0460">Magnesium</keyword>
<keyword evidence="8" id="KW-1185">Reference proteome</keyword>
<dbReference type="Proteomes" id="UP000662572">
    <property type="component" value="Unassembled WGS sequence"/>
</dbReference>
<evidence type="ECO:0000256" key="3">
    <source>
        <dbReference type="PIRSR" id="PIRSR601952-2"/>
    </source>
</evidence>
<dbReference type="Pfam" id="PF00245">
    <property type="entry name" value="Alk_phosphatase"/>
    <property type="match status" value="1"/>
</dbReference>
<dbReference type="GO" id="GO:0004035">
    <property type="term" value="F:alkaline phosphatase activity"/>
    <property type="evidence" value="ECO:0007669"/>
    <property type="project" value="TreeGrafter"/>
</dbReference>
<comment type="cofactor">
    <cofactor evidence="3">
        <name>Mg(2+)</name>
        <dbReference type="ChEBI" id="CHEBI:18420"/>
    </cofactor>
    <text evidence="3">Binds 1 Mg(2+) ion.</text>
</comment>
<feature type="binding site" evidence="3">
    <location>
        <position position="373"/>
    </location>
    <ligand>
        <name>Zn(2+)</name>
        <dbReference type="ChEBI" id="CHEBI:29105"/>
        <label>2</label>
    </ligand>
</feature>